<evidence type="ECO:0000313" key="1">
    <source>
        <dbReference type="EMBL" id="SDE97777.1"/>
    </source>
</evidence>
<evidence type="ECO:0000313" key="2">
    <source>
        <dbReference type="Proteomes" id="UP000182427"/>
    </source>
</evidence>
<keyword evidence="2" id="KW-1185">Reference proteome</keyword>
<accession>A0A1G7HBE9</accession>
<name>A0A1G7HBE9_9BACT</name>
<protein>
    <recommendedName>
        <fullName evidence="3">DUF2442 domain-containing protein</fullName>
    </recommendedName>
</protein>
<dbReference type="EMBL" id="LT629690">
    <property type="protein sequence ID" value="SDE97777.1"/>
    <property type="molecule type" value="Genomic_DNA"/>
</dbReference>
<reference evidence="1 2" key="1">
    <citation type="submission" date="2016-10" db="EMBL/GenBank/DDBJ databases">
        <authorList>
            <person name="de Groot N.N."/>
        </authorList>
    </citation>
    <scope>NUCLEOTIDE SEQUENCE [LARGE SCALE GENOMIC DNA]</scope>
    <source>
        <strain evidence="1 2">GAS232</strain>
    </source>
</reference>
<evidence type="ECO:0008006" key="3">
    <source>
        <dbReference type="Google" id="ProtNLM"/>
    </source>
</evidence>
<dbReference type="Proteomes" id="UP000182427">
    <property type="component" value="Chromosome I"/>
</dbReference>
<sequence length="61" mass="6728">METSIDLSNPLSSAPRIAVVDRLNDGLVIQFENGACGYYSDAFLFSKLPECAMLKEGDVEW</sequence>
<gene>
    <name evidence="1" type="ORF">SAMN05444167_1003</name>
</gene>
<proteinExistence type="predicted"/>
<dbReference type="AlphaFoldDB" id="A0A1G7HBE9"/>
<organism evidence="1 2">
    <name type="scientific">Terriglobus roseus</name>
    <dbReference type="NCBI Taxonomy" id="392734"/>
    <lineage>
        <taxon>Bacteria</taxon>
        <taxon>Pseudomonadati</taxon>
        <taxon>Acidobacteriota</taxon>
        <taxon>Terriglobia</taxon>
        <taxon>Terriglobales</taxon>
        <taxon>Acidobacteriaceae</taxon>
        <taxon>Terriglobus</taxon>
    </lineage>
</organism>